<evidence type="ECO:0000259" key="6">
    <source>
        <dbReference type="PROSITE" id="PS50950"/>
    </source>
</evidence>
<dbReference type="PANTHER" id="PTHR46600">
    <property type="entry name" value="THAP DOMAIN-CONTAINING"/>
    <property type="match status" value="1"/>
</dbReference>
<dbReference type="InterPro" id="IPR048366">
    <property type="entry name" value="TNP-like_GBD"/>
</dbReference>
<keyword evidence="1" id="KW-0479">Metal-binding</keyword>
<accession>A0A4C1YCU9</accession>
<dbReference type="SMART" id="SM00692">
    <property type="entry name" value="DM3"/>
    <property type="match status" value="2"/>
</dbReference>
<dbReference type="OrthoDB" id="8948150at2759"/>
<evidence type="ECO:0000256" key="5">
    <source>
        <dbReference type="PROSITE-ProRule" id="PRU00309"/>
    </source>
</evidence>
<dbReference type="Gene3D" id="6.20.210.20">
    <property type="entry name" value="THAP domain"/>
    <property type="match status" value="1"/>
</dbReference>
<evidence type="ECO:0000256" key="3">
    <source>
        <dbReference type="ARBA" id="ARBA00022833"/>
    </source>
</evidence>
<dbReference type="PANTHER" id="PTHR46600:SF11">
    <property type="entry name" value="THAP DOMAIN-CONTAINING PROTEIN 10"/>
    <property type="match status" value="1"/>
</dbReference>
<keyword evidence="2 5" id="KW-0863">Zinc-finger</keyword>
<dbReference type="InterPro" id="IPR006612">
    <property type="entry name" value="THAP_Znf"/>
</dbReference>
<evidence type="ECO:0000256" key="1">
    <source>
        <dbReference type="ARBA" id="ARBA00022723"/>
    </source>
</evidence>
<feature type="domain" description="THAP-type" evidence="6">
    <location>
        <begin position="744"/>
        <end position="829"/>
    </location>
</feature>
<reference evidence="7 8" key="1">
    <citation type="journal article" date="2019" name="Commun. Biol.">
        <title>The bagworm genome reveals a unique fibroin gene that provides high tensile strength.</title>
        <authorList>
            <person name="Kono N."/>
            <person name="Nakamura H."/>
            <person name="Ohtoshi R."/>
            <person name="Tomita M."/>
            <person name="Numata K."/>
            <person name="Arakawa K."/>
        </authorList>
    </citation>
    <scope>NUCLEOTIDE SEQUENCE [LARGE SCALE GENOMIC DNA]</scope>
</reference>
<dbReference type="SUPFAM" id="SSF57716">
    <property type="entry name" value="Glucocorticoid receptor-like (DNA-binding domain)"/>
    <property type="match status" value="2"/>
</dbReference>
<evidence type="ECO:0000256" key="4">
    <source>
        <dbReference type="ARBA" id="ARBA00023125"/>
    </source>
</evidence>
<sequence length="1558" mass="181896">MCVRPATDEHARLWACFGVRRPAVAGAAPRVAVAASSRAARRRCRASDMNNTQPKAAPSCRKYCNVFGCLRNSTTNPELTYFKLPADKERRTQWLQLIERDDLKDRLSNNYCVCEVHFKERDVLVSPNRKLLKKNVLPSLHLPGIRKNEKATQVEILKANNYAQTDNKMSNSITQTAVFISSDDYSKRKLQADSAYHKKNSKTYLEDSVEEPHNRFLYKLCKKFSSKDLTELIKVQTYLRLRYRSNRYTLLYKIFCMKFYYISPRAYQLLEQALCLPCKTSLYKLYIPSSSKIKDDMMTALKVKVGKMSNDEKTCSVIVDLISVKDNLFYDIKKDKIVGFHEVDGVQSPTIAKYALVIFVRGIYIKWKQPIAFILLSKCKNTDLISKWIDKLLTMLLDIGIKIKAFVSDQRLDFLNILENKSVTIDRPYFFIGDTKIHYIFDAPRLMASVCDYLRKYEFHYPDGSIAKYEHIMQFYERDKATSLKLVSKVTEEHVRPSSVTGHGVEVRHAIQVLSKSVAAAITLYADFDAIDESGRDTARFVLMMNDLFDVLNSSAVTHSCKRKRAFCGNDYQKMFLNEILQFFQSLKLIDPENGRDVTHKANFIRGFQITIKSTLRLFDDLQRNGHGYLLTRRLNQDVSRFFFRRISSRNSIVSRVTSWQFMSAFRKLYFSNIIKPPKTDNNKSLMRLLTQFNARKRRRNTRNELSSGHDNEQENKLDEITCSDYNQLLIPAKNYHSYIGAALLKKCAEKHRGCESFQSYITRLNQKTLSFETQFLRRSKWLRLMAREDLMNRNSSHFYVCEKHFDKQDILLTTTRKILKKDIAPSLGLPSPHKDDKETQMEFIEAWKFTQTEKWFWRSDNITQTPIAFYKRKPKPYSYSRKRSKTQKVEMGSEEWEKNQFRELCGQVLSDELAELVKSQRYLKEYYDRGRHTLAYETFCMNLYYASAAGYRLLKEVLCLPCKTALYKPYIPVSTKINDDLLTALKTKVENMSNNEKNCTLVMDIMNLEANLFYQFKVDKIIGFDEIDGIQSPKPAKYALMVIVQGIFVKWMQPIGYALLSEYKNCDEISKWIDKILVRLLNIGLNIRALVTDLRLDFLDIVEKKNTSVERPYFFVNGSKIHIIFDAPHLMQLVCNNFMKYDVQFHDDSVAKLEHIVQFYNKDKTKTLRLAPKLTDKHISPANFEEMEVFFATQLLSRSVATGISSYVSFNVIEKSGNDTAQFVLMMNDLFDVLNSSIHHHSYRYKRAFCGNRNQIDFLNRMLVFIQSLKLIDPENESDDVWDVDFVKGFQITIQSILHLFKDLKHEGYEHLLTRRLSQGISKKMFADIRSKYNSITEPSSKQFVSAFRKKYFSSILDRPKEGNYKGMTKALVCLTDLKVECHSDGINEVSFDRNDNQQLNELQEIVCSDYNQFIFPSKRSFFYICGALLKKCSEKHKDCVTFKSYMKSNQKLPNLGSETRYLRYKNNMYGLLVTPPDDFLNYIQKMDRVFRDVFDQQHLPSKIGHSIYEKIKNISFTPPCPCFPRVYLQKLFVRMRIFVTVLFNNRALSVAEKNIF</sequence>
<gene>
    <name evidence="7" type="ORF">EVAR_103152_1</name>
</gene>
<dbReference type="InterPro" id="IPR048365">
    <property type="entry name" value="TNP-like_RNaseH_N"/>
</dbReference>
<feature type="domain" description="THAP-type" evidence="6">
    <location>
        <begin position="57"/>
        <end position="141"/>
    </location>
</feature>
<keyword evidence="3" id="KW-0862">Zinc</keyword>
<dbReference type="GO" id="GO:0008270">
    <property type="term" value="F:zinc ion binding"/>
    <property type="evidence" value="ECO:0007669"/>
    <property type="project" value="UniProtKB-KW"/>
</dbReference>
<dbReference type="Pfam" id="PF21787">
    <property type="entry name" value="TNP-like_RNaseH_N"/>
    <property type="match status" value="2"/>
</dbReference>
<dbReference type="GO" id="GO:0043565">
    <property type="term" value="F:sequence-specific DNA binding"/>
    <property type="evidence" value="ECO:0007669"/>
    <property type="project" value="InterPro"/>
</dbReference>
<dbReference type="InterPro" id="IPR026516">
    <property type="entry name" value="THAP1/10"/>
</dbReference>
<dbReference type="Pfam" id="PF21788">
    <property type="entry name" value="TNP-like_GBD"/>
    <property type="match status" value="2"/>
</dbReference>
<comment type="caution">
    <text evidence="7">The sequence shown here is derived from an EMBL/GenBank/DDBJ whole genome shotgun (WGS) entry which is preliminary data.</text>
</comment>
<dbReference type="PROSITE" id="PS50950">
    <property type="entry name" value="ZF_THAP"/>
    <property type="match status" value="2"/>
</dbReference>
<dbReference type="Pfam" id="PF05485">
    <property type="entry name" value="THAP"/>
    <property type="match status" value="2"/>
</dbReference>
<dbReference type="STRING" id="151549.A0A4C1YCU9"/>
<dbReference type="EMBL" id="BGZK01001192">
    <property type="protein sequence ID" value="GBP73926.1"/>
    <property type="molecule type" value="Genomic_DNA"/>
</dbReference>
<dbReference type="SMART" id="SM00980">
    <property type="entry name" value="THAP"/>
    <property type="match status" value="2"/>
</dbReference>
<proteinExistence type="predicted"/>
<keyword evidence="4 5" id="KW-0238">DNA-binding</keyword>
<evidence type="ECO:0000256" key="2">
    <source>
        <dbReference type="ARBA" id="ARBA00022771"/>
    </source>
</evidence>
<organism evidence="7 8">
    <name type="scientific">Eumeta variegata</name>
    <name type="common">Bagworm moth</name>
    <name type="synonym">Eumeta japonica</name>
    <dbReference type="NCBI Taxonomy" id="151549"/>
    <lineage>
        <taxon>Eukaryota</taxon>
        <taxon>Metazoa</taxon>
        <taxon>Ecdysozoa</taxon>
        <taxon>Arthropoda</taxon>
        <taxon>Hexapoda</taxon>
        <taxon>Insecta</taxon>
        <taxon>Pterygota</taxon>
        <taxon>Neoptera</taxon>
        <taxon>Endopterygota</taxon>
        <taxon>Lepidoptera</taxon>
        <taxon>Glossata</taxon>
        <taxon>Ditrysia</taxon>
        <taxon>Tineoidea</taxon>
        <taxon>Psychidae</taxon>
        <taxon>Oiketicinae</taxon>
        <taxon>Eumeta</taxon>
    </lineage>
</organism>
<evidence type="ECO:0000313" key="7">
    <source>
        <dbReference type="EMBL" id="GBP73926.1"/>
    </source>
</evidence>
<name>A0A4C1YCU9_EUMVA</name>
<keyword evidence="8" id="KW-1185">Reference proteome</keyword>
<dbReference type="InterPro" id="IPR038441">
    <property type="entry name" value="THAP_Znf_sf"/>
</dbReference>
<dbReference type="Proteomes" id="UP000299102">
    <property type="component" value="Unassembled WGS sequence"/>
</dbReference>
<protein>
    <submittedName>
        <fullName evidence="7">Transposable element P transposase</fullName>
    </submittedName>
</protein>
<evidence type="ECO:0000313" key="8">
    <source>
        <dbReference type="Proteomes" id="UP000299102"/>
    </source>
</evidence>